<evidence type="ECO:0000313" key="3">
    <source>
        <dbReference type="Proteomes" id="UP000217999"/>
    </source>
</evidence>
<dbReference type="Proteomes" id="UP000217999">
    <property type="component" value="Unassembled WGS sequence"/>
</dbReference>
<sequence length="75" mass="8343">MHWPPTRGEWLEALLLLGVFVLSPVLFYAAFVWQESLKAALWPVLAAAGTALFLLFAVAMLMFAWALLAGLLKRL</sequence>
<keyword evidence="1" id="KW-1133">Transmembrane helix</keyword>
<gene>
    <name evidence="2" type="ORF">CK620_13380</name>
</gene>
<proteinExistence type="predicted"/>
<reference evidence="2 3" key="1">
    <citation type="submission" date="2017-08" db="EMBL/GenBank/DDBJ databases">
        <title>WGS of Clinical strains of the CDC Group NO-1 linked to zoonotic infections in humans.</title>
        <authorList>
            <person name="Bernier A.-M."/>
            <person name="Bernard K."/>
        </authorList>
    </citation>
    <scope>NUCLEOTIDE SEQUENCE [LARGE SCALE GENOMIC DNA]</scope>
    <source>
        <strain evidence="2 3">NML03-0146</strain>
    </source>
</reference>
<dbReference type="EMBL" id="NSJF01000010">
    <property type="protein sequence ID" value="PAT32861.1"/>
    <property type="molecule type" value="Genomic_DNA"/>
</dbReference>
<feature type="transmembrane region" description="Helical" evidence="1">
    <location>
        <begin position="12"/>
        <end position="33"/>
    </location>
</feature>
<feature type="transmembrane region" description="Helical" evidence="1">
    <location>
        <begin position="39"/>
        <end position="72"/>
    </location>
</feature>
<dbReference type="AlphaFoldDB" id="A0A2A2A6K7"/>
<keyword evidence="1" id="KW-0812">Transmembrane</keyword>
<evidence type="ECO:0000313" key="2">
    <source>
        <dbReference type="EMBL" id="PAT32861.1"/>
    </source>
</evidence>
<keyword evidence="1" id="KW-0472">Membrane</keyword>
<evidence type="ECO:0000256" key="1">
    <source>
        <dbReference type="SAM" id="Phobius"/>
    </source>
</evidence>
<name>A0A2A2A6K7_9BURK</name>
<comment type="caution">
    <text evidence="2">The sequence shown here is derived from an EMBL/GenBank/DDBJ whole genome shotgun (WGS) entry which is preliminary data.</text>
</comment>
<accession>A0A2A2A6K7</accession>
<organism evidence="2 3">
    <name type="scientific">Vandammella animalimorsus</name>
    <dbReference type="NCBI Taxonomy" id="2029117"/>
    <lineage>
        <taxon>Bacteria</taxon>
        <taxon>Pseudomonadati</taxon>
        <taxon>Pseudomonadota</taxon>
        <taxon>Betaproteobacteria</taxon>
        <taxon>Burkholderiales</taxon>
        <taxon>Comamonadaceae</taxon>
        <taxon>Vandammella</taxon>
    </lineage>
</organism>
<protein>
    <submittedName>
        <fullName evidence="2">Uncharacterized protein</fullName>
    </submittedName>
</protein>